<keyword evidence="2" id="KW-0812">Transmembrane</keyword>
<keyword evidence="2" id="KW-1133">Transmembrane helix</keyword>
<proteinExistence type="inferred from homology"/>
<comment type="similarity">
    <text evidence="1">Belongs to the cytochrome b5 family. MAPR subfamily.</text>
</comment>
<evidence type="ECO:0000313" key="4">
    <source>
        <dbReference type="EMBL" id="KER30099.1"/>
    </source>
</evidence>
<accession>A0A075AHL6</accession>
<dbReference type="STRING" id="6198.A0A075AHL6"/>
<dbReference type="AlphaFoldDB" id="A0A075AHL6"/>
<dbReference type="PANTHER" id="PTHR10281">
    <property type="entry name" value="MEMBRANE-ASSOCIATED PROGESTERONE RECEPTOR COMPONENT-RELATED"/>
    <property type="match status" value="1"/>
</dbReference>
<dbReference type="EMBL" id="KL596666">
    <property type="protein sequence ID" value="KER30099.1"/>
    <property type="molecule type" value="Genomic_DNA"/>
</dbReference>
<dbReference type="InterPro" id="IPR050577">
    <property type="entry name" value="MAPR/NEUFC/NENF-like"/>
</dbReference>
<gene>
    <name evidence="4" type="ORF">T265_03366</name>
</gene>
<sequence>MSYVGESFASWILIIISVLCISAAIIAVIYQALRRRRSSRTRTPKLPMRDFTLEELQQFDGNGPDGRILLAVNGNVFDVTENGQNFYGKGAPYSSFAGKDVSRALACFKAELVEVGGRYDDLSDLSQVEMERLREWELQFSVATIFEISRYMYICNVLLIRLLKIHRQPTTGFALLGAHQNAMIISDGSFDPANHIAFMKKRMSPQWTRQFHSLTQKNQYKR</sequence>
<evidence type="ECO:0000259" key="3">
    <source>
        <dbReference type="SMART" id="SM01117"/>
    </source>
</evidence>
<dbReference type="Proteomes" id="UP000054324">
    <property type="component" value="Unassembled WGS sequence"/>
</dbReference>
<dbReference type="FunFam" id="3.10.120.10:FF:000003">
    <property type="entry name" value="membrane-associated progesterone receptor component 1"/>
    <property type="match status" value="1"/>
</dbReference>
<dbReference type="OrthoDB" id="547796at2759"/>
<organism evidence="4 5">
    <name type="scientific">Opisthorchis viverrini</name>
    <name type="common">Southeast Asian liver fluke</name>
    <dbReference type="NCBI Taxonomy" id="6198"/>
    <lineage>
        <taxon>Eukaryota</taxon>
        <taxon>Metazoa</taxon>
        <taxon>Spiralia</taxon>
        <taxon>Lophotrochozoa</taxon>
        <taxon>Platyhelminthes</taxon>
        <taxon>Trematoda</taxon>
        <taxon>Digenea</taxon>
        <taxon>Opisthorchiida</taxon>
        <taxon>Opisthorchiata</taxon>
        <taxon>Opisthorchiidae</taxon>
        <taxon>Opisthorchis</taxon>
    </lineage>
</organism>
<dbReference type="InterPro" id="IPR001199">
    <property type="entry name" value="Cyt_B5-like_heme/steroid-bd"/>
</dbReference>
<evidence type="ECO:0000256" key="1">
    <source>
        <dbReference type="ARBA" id="ARBA00038357"/>
    </source>
</evidence>
<evidence type="ECO:0000256" key="2">
    <source>
        <dbReference type="SAM" id="Phobius"/>
    </source>
</evidence>
<dbReference type="GO" id="GO:0016020">
    <property type="term" value="C:membrane"/>
    <property type="evidence" value="ECO:0007669"/>
    <property type="project" value="TreeGrafter"/>
</dbReference>
<evidence type="ECO:0000313" key="5">
    <source>
        <dbReference type="Proteomes" id="UP000054324"/>
    </source>
</evidence>
<dbReference type="Gene3D" id="3.10.120.10">
    <property type="entry name" value="Cytochrome b5-like heme/steroid binding domain"/>
    <property type="match status" value="1"/>
</dbReference>
<dbReference type="GO" id="GO:0005783">
    <property type="term" value="C:endoplasmic reticulum"/>
    <property type="evidence" value="ECO:0007669"/>
    <property type="project" value="TreeGrafter"/>
</dbReference>
<dbReference type="GeneID" id="20317553"/>
<dbReference type="RefSeq" id="XP_009166099.1">
    <property type="nucleotide sequence ID" value="XM_009167835.1"/>
</dbReference>
<keyword evidence="2" id="KW-0472">Membrane</keyword>
<dbReference type="SUPFAM" id="SSF55856">
    <property type="entry name" value="Cytochrome b5-like heme/steroid binding domain"/>
    <property type="match status" value="1"/>
</dbReference>
<feature type="domain" description="Cytochrome b5 heme-binding" evidence="3">
    <location>
        <begin position="51"/>
        <end position="152"/>
    </location>
</feature>
<dbReference type="InterPro" id="IPR036400">
    <property type="entry name" value="Cyt_B5-like_heme/steroid_sf"/>
</dbReference>
<dbReference type="CTD" id="20317553"/>
<dbReference type="Pfam" id="PF00173">
    <property type="entry name" value="Cyt-b5"/>
    <property type="match status" value="1"/>
</dbReference>
<keyword evidence="5" id="KW-1185">Reference proteome</keyword>
<protein>
    <recommendedName>
        <fullName evidence="3">Cytochrome b5 heme-binding domain-containing protein</fullName>
    </recommendedName>
</protein>
<dbReference type="KEGG" id="ovi:T265_03366"/>
<name>A0A075AHL6_OPIVI</name>
<reference evidence="4 5" key="1">
    <citation type="submission" date="2013-11" db="EMBL/GenBank/DDBJ databases">
        <title>Opisthorchis viverrini - life in the bile duct.</title>
        <authorList>
            <person name="Young N.D."/>
            <person name="Nagarajan N."/>
            <person name="Lin S.J."/>
            <person name="Korhonen P.K."/>
            <person name="Jex A.R."/>
            <person name="Hall R.S."/>
            <person name="Safavi-Hemami H."/>
            <person name="Kaewkong W."/>
            <person name="Bertrand D."/>
            <person name="Gao S."/>
            <person name="Seet Q."/>
            <person name="Wongkham S."/>
            <person name="Teh B.T."/>
            <person name="Wongkham C."/>
            <person name="Intapan P.M."/>
            <person name="Maleewong W."/>
            <person name="Yang X."/>
            <person name="Hu M."/>
            <person name="Wang Z."/>
            <person name="Hofmann A."/>
            <person name="Sternberg P.W."/>
            <person name="Tan P."/>
            <person name="Wang J."/>
            <person name="Gasser R.B."/>
        </authorList>
    </citation>
    <scope>NUCLEOTIDE SEQUENCE [LARGE SCALE GENOMIC DNA]</scope>
</reference>
<dbReference type="PANTHER" id="PTHR10281:SF106">
    <property type="entry name" value="IP06960P-RELATED"/>
    <property type="match status" value="1"/>
</dbReference>
<feature type="transmembrane region" description="Helical" evidence="2">
    <location>
        <begin position="12"/>
        <end position="33"/>
    </location>
</feature>
<dbReference type="SMART" id="SM01117">
    <property type="entry name" value="Cyt-b5"/>
    <property type="match status" value="1"/>
</dbReference>